<dbReference type="GeneID" id="302996535"/>
<keyword evidence="3" id="KW-1185">Reference proteome</keyword>
<keyword evidence="1" id="KW-0175">Coiled coil</keyword>
<dbReference type="EMBL" id="SGVY01000057">
    <property type="protein sequence ID" value="TFH76117.1"/>
    <property type="molecule type" value="Genomic_DNA"/>
</dbReference>
<comment type="caution">
    <text evidence="2">The sequence shown here is derived from an EMBL/GenBank/DDBJ whole genome shotgun (WGS) entry which is preliminary data.</text>
</comment>
<dbReference type="AlphaFoldDB" id="A0A4Y8V7Y4"/>
<evidence type="ECO:0000313" key="2">
    <source>
        <dbReference type="EMBL" id="TFH76117.1"/>
    </source>
</evidence>
<protein>
    <submittedName>
        <fullName evidence="2">Uncharacterized protein</fullName>
    </submittedName>
</protein>
<evidence type="ECO:0000256" key="1">
    <source>
        <dbReference type="SAM" id="Coils"/>
    </source>
</evidence>
<dbReference type="RefSeq" id="WP_134844401.1">
    <property type="nucleotide sequence ID" value="NZ_SGVY01000057.1"/>
</dbReference>
<evidence type="ECO:0000313" key="3">
    <source>
        <dbReference type="Proteomes" id="UP000297872"/>
    </source>
</evidence>
<feature type="coiled-coil region" evidence="1">
    <location>
        <begin position="30"/>
        <end position="127"/>
    </location>
</feature>
<name>A0A4Y8V7Y4_9BACT</name>
<accession>A0A4Y8V7Y4</accession>
<proteinExistence type="predicted"/>
<sequence length="129" mass="14881">MDIIEILGALVVGGVTGAIAKDKLIGNPQLQAKIRELESIYKENNNLREDKKKLSRQVEDLLSELKKLRQASQDNEDDKDDMEDDLMKARMELKKLKRENEELSRSLKEHKQACDSYEIEIKNLKEKLG</sequence>
<dbReference type="SUPFAM" id="SSF144284">
    <property type="entry name" value="Sec2 N-terminal region"/>
    <property type="match status" value="1"/>
</dbReference>
<organism evidence="2 3">
    <name type="scientific">Segatella hominis</name>
    <dbReference type="NCBI Taxonomy" id="2518605"/>
    <lineage>
        <taxon>Bacteria</taxon>
        <taxon>Pseudomonadati</taxon>
        <taxon>Bacteroidota</taxon>
        <taxon>Bacteroidia</taxon>
        <taxon>Bacteroidales</taxon>
        <taxon>Prevotellaceae</taxon>
        <taxon>Segatella</taxon>
    </lineage>
</organism>
<reference evidence="2 3" key="1">
    <citation type="submission" date="2019-02" db="EMBL/GenBank/DDBJ databases">
        <title>Draft Genome Sequence of the Prevotella sp. BCRC 81118, Isolated from Human Feces.</title>
        <authorList>
            <person name="Huang C.-H."/>
        </authorList>
    </citation>
    <scope>NUCLEOTIDE SEQUENCE [LARGE SCALE GENOMIC DNA]</scope>
    <source>
        <strain evidence="2 3">BCRC 81118</strain>
    </source>
</reference>
<dbReference type="Proteomes" id="UP000297872">
    <property type="component" value="Unassembled WGS sequence"/>
</dbReference>
<gene>
    <name evidence="2" type="ORF">EXN75_14820</name>
</gene>